<proteinExistence type="predicted"/>
<accession>A0A660L5R4</accession>
<gene>
    <name evidence="1" type="ORF">C8N24_6271</name>
</gene>
<sequence length="243" mass="26158">MAPTTVEELRGLLVKHGLPVELAERAVAGLALVGGGAGRSKLGGHPEVPGSWPIHNGRGLTHLASIVLEELPTGQWRASLPEDGTVVFFADFSFDNEGWGPVDGTHPAIEIVHVRGGAAVAAATPPDEQRDAGEIPVVLNERLVQFVPVLTPPAEELYEALDMLDSPDAFLRELDMPTHLLLGEPGYLQGDPREPGELSLLQLDWDEELGFEYGDAGTISFWGSPEDIRSARWQHIKATPDSC</sequence>
<dbReference type="OrthoDB" id="5244896at2"/>
<dbReference type="EMBL" id="RBIL01000002">
    <property type="protein sequence ID" value="RKQ88229.1"/>
    <property type="molecule type" value="Genomic_DNA"/>
</dbReference>
<dbReference type="PANTHER" id="PTHR36436">
    <property type="entry name" value="SLL5081 PROTEIN"/>
    <property type="match status" value="1"/>
</dbReference>
<dbReference type="AlphaFoldDB" id="A0A660L5R4"/>
<name>A0A660L5R4_9ACTN</name>
<comment type="caution">
    <text evidence="1">The sequence shown here is derived from an EMBL/GenBank/DDBJ whole genome shotgun (WGS) entry which is preliminary data.</text>
</comment>
<dbReference type="Proteomes" id="UP000278962">
    <property type="component" value="Unassembled WGS sequence"/>
</dbReference>
<dbReference type="Pfam" id="PF09234">
    <property type="entry name" value="DUF1963"/>
    <property type="match status" value="1"/>
</dbReference>
<dbReference type="Gene3D" id="2.30.320.10">
    <property type="entry name" value="YwqG-like"/>
    <property type="match status" value="1"/>
</dbReference>
<dbReference type="SUPFAM" id="SSF103032">
    <property type="entry name" value="Hypothetical protein YwqG"/>
    <property type="match status" value="1"/>
</dbReference>
<reference evidence="1 2" key="1">
    <citation type="submission" date="2018-10" db="EMBL/GenBank/DDBJ databases">
        <title>Genomic Encyclopedia of Archaeal and Bacterial Type Strains, Phase II (KMG-II): from individual species to whole genera.</title>
        <authorList>
            <person name="Goeker M."/>
        </authorList>
    </citation>
    <scope>NUCLEOTIDE SEQUENCE [LARGE SCALE GENOMIC DNA]</scope>
    <source>
        <strain evidence="1 2">DSM 14954</strain>
    </source>
</reference>
<evidence type="ECO:0000313" key="2">
    <source>
        <dbReference type="Proteomes" id="UP000278962"/>
    </source>
</evidence>
<protein>
    <submittedName>
        <fullName evidence="1">Uncharacterized protein YwqG</fullName>
    </submittedName>
</protein>
<evidence type="ECO:0000313" key="1">
    <source>
        <dbReference type="EMBL" id="RKQ88229.1"/>
    </source>
</evidence>
<organism evidence="1 2">
    <name type="scientific">Solirubrobacter pauli</name>
    <dbReference type="NCBI Taxonomy" id="166793"/>
    <lineage>
        <taxon>Bacteria</taxon>
        <taxon>Bacillati</taxon>
        <taxon>Actinomycetota</taxon>
        <taxon>Thermoleophilia</taxon>
        <taxon>Solirubrobacterales</taxon>
        <taxon>Solirubrobacteraceae</taxon>
        <taxon>Solirubrobacter</taxon>
    </lineage>
</organism>
<dbReference type="PANTHER" id="PTHR36436:SF6">
    <property type="entry name" value="SLL5081 PROTEIN"/>
    <property type="match status" value="1"/>
</dbReference>
<dbReference type="InterPro" id="IPR015315">
    <property type="entry name" value="DUF1963"/>
</dbReference>
<keyword evidence="2" id="KW-1185">Reference proteome</keyword>
<dbReference type="InterPro" id="IPR035948">
    <property type="entry name" value="YwqG-like_sf"/>
</dbReference>
<dbReference type="RefSeq" id="WP_121257560.1">
    <property type="nucleotide sequence ID" value="NZ_RBIL01000002.1"/>
</dbReference>